<evidence type="ECO:0000256" key="4">
    <source>
        <dbReference type="ARBA" id="ARBA00038652"/>
    </source>
</evidence>
<keyword evidence="7" id="KW-1185">Reference proteome</keyword>
<dbReference type="SUPFAM" id="SSF116734">
    <property type="entry name" value="DNA methylase specificity domain"/>
    <property type="match status" value="2"/>
</dbReference>
<dbReference type="GO" id="GO:0003677">
    <property type="term" value="F:DNA binding"/>
    <property type="evidence" value="ECO:0007669"/>
    <property type="project" value="UniProtKB-KW"/>
</dbReference>
<dbReference type="InterPro" id="IPR044946">
    <property type="entry name" value="Restrct_endonuc_typeI_TRD_sf"/>
</dbReference>
<proteinExistence type="inferred from homology"/>
<dbReference type="InterPro" id="IPR051212">
    <property type="entry name" value="Type-I_RE_S_subunit"/>
</dbReference>
<evidence type="ECO:0000256" key="2">
    <source>
        <dbReference type="ARBA" id="ARBA00022747"/>
    </source>
</evidence>
<dbReference type="CDD" id="cd17278">
    <property type="entry name" value="RMtype1_S_LdeBORF1052P-TRD2-CR2"/>
    <property type="match status" value="1"/>
</dbReference>
<feature type="domain" description="Type I restriction modification DNA specificity" evidence="5">
    <location>
        <begin position="311"/>
        <end position="492"/>
    </location>
</feature>
<feature type="domain" description="Type I restriction modification DNA specificity" evidence="5">
    <location>
        <begin position="71"/>
        <end position="237"/>
    </location>
</feature>
<dbReference type="InterPro" id="IPR000055">
    <property type="entry name" value="Restrct_endonuc_typeI_TRD"/>
</dbReference>
<name>A0A9X5BIP4_9FIRM</name>
<evidence type="ECO:0000313" key="6">
    <source>
        <dbReference type="EMBL" id="NBJ94685.1"/>
    </source>
</evidence>
<dbReference type="Pfam" id="PF01420">
    <property type="entry name" value="Methylase_S"/>
    <property type="match status" value="2"/>
</dbReference>
<organism evidence="6 7">
    <name type="scientific">Parablautia muri</name>
    <dbReference type="NCBI Taxonomy" id="2320879"/>
    <lineage>
        <taxon>Bacteria</taxon>
        <taxon>Bacillati</taxon>
        <taxon>Bacillota</taxon>
        <taxon>Clostridia</taxon>
        <taxon>Lachnospirales</taxon>
        <taxon>Lachnospiraceae</taxon>
        <taxon>Parablautia</taxon>
    </lineage>
</organism>
<dbReference type="EMBL" id="QZDT01000047">
    <property type="protein sequence ID" value="NBJ94685.1"/>
    <property type="molecule type" value="Genomic_DNA"/>
</dbReference>
<dbReference type="RefSeq" id="WP_160561701.1">
    <property type="nucleotide sequence ID" value="NZ_QZDT01000047.1"/>
</dbReference>
<dbReference type="PANTHER" id="PTHR43140">
    <property type="entry name" value="TYPE-1 RESTRICTION ENZYME ECOKI SPECIFICITY PROTEIN"/>
    <property type="match status" value="1"/>
</dbReference>
<comment type="subunit">
    <text evidence="4">The methyltransferase is composed of M and S polypeptides.</text>
</comment>
<evidence type="ECO:0000256" key="3">
    <source>
        <dbReference type="ARBA" id="ARBA00023125"/>
    </source>
</evidence>
<evidence type="ECO:0000313" key="7">
    <source>
        <dbReference type="Proteomes" id="UP001154420"/>
    </source>
</evidence>
<reference evidence="6" key="1">
    <citation type="submission" date="2018-09" db="EMBL/GenBank/DDBJ databases">
        <title>Murine metabolic-syndrome-specific gut microbial biobank.</title>
        <authorList>
            <person name="Liu C."/>
        </authorList>
    </citation>
    <scope>NUCLEOTIDE SEQUENCE</scope>
    <source>
        <strain evidence="6">D42-62</strain>
    </source>
</reference>
<keyword evidence="2" id="KW-0680">Restriction system</keyword>
<comment type="caution">
    <text evidence="6">The sequence shown here is derived from an EMBL/GenBank/DDBJ whole genome shotgun (WGS) entry which is preliminary data.</text>
</comment>
<dbReference type="GO" id="GO:0009307">
    <property type="term" value="P:DNA restriction-modification system"/>
    <property type="evidence" value="ECO:0007669"/>
    <property type="project" value="UniProtKB-KW"/>
</dbReference>
<keyword evidence="3" id="KW-0238">DNA-binding</keyword>
<dbReference type="AlphaFoldDB" id="A0A9X5BIP4"/>
<dbReference type="Gene3D" id="3.90.220.20">
    <property type="entry name" value="DNA methylase specificity domains"/>
    <property type="match status" value="2"/>
</dbReference>
<comment type="similarity">
    <text evidence="1">Belongs to the type-I restriction system S methylase family.</text>
</comment>
<evidence type="ECO:0000256" key="1">
    <source>
        <dbReference type="ARBA" id="ARBA00010923"/>
    </source>
</evidence>
<protein>
    <recommendedName>
        <fullName evidence="5">Type I restriction modification DNA specificity domain-containing protein</fullName>
    </recommendedName>
</protein>
<evidence type="ECO:0000259" key="5">
    <source>
        <dbReference type="Pfam" id="PF01420"/>
    </source>
</evidence>
<dbReference type="Proteomes" id="UP001154420">
    <property type="component" value="Unassembled WGS sequence"/>
</dbReference>
<sequence>MIDTEAMRCKILENALKGQISDTLIADENVANLINLLRMQKEECIKKGLISKDKKALPITEKETPFLIPAAWSWVRIGDIFYHNTGKALNSSNTEGNTYEYITTSNVYWDRFELNELKTMLFTESEIEKCTVKKDDLLVCEGGDIGRAAIWNFDEEIKIQNHIHRLRPYVEICVRFYYYVFLYYKKIGRINGKGIGLQGLSTNVLHELIVPLPPRGIQWKIAEKIDEIFEQLEIIDELQRNYVADIKALKNKLFDVAVQGKLSEQLLEDGTAEELYTKIQIEKTALMQEGKIKKEKALPEIIEEDMPFDIPKNWKWVRLGEISWFQGGYAFKSNLYVEDSDNQIIRLGNVKQNALLLDARPVFISDELASEVEDYRIRENDILITMTGTRRKKDYFYAKCVEQSDLQGKKLYLNQRVGCIRVVDGVYPQFLVIALRNTEIRKIIFERETGAVNQGNLGSEDIKKFVYIPLPPYAEQIRIVEQIREVISCGQIMHLK</sequence>
<accession>A0A9X5BIP4</accession>
<dbReference type="PANTHER" id="PTHR43140:SF1">
    <property type="entry name" value="TYPE I RESTRICTION ENZYME ECOKI SPECIFICITY SUBUNIT"/>
    <property type="match status" value="1"/>
</dbReference>
<dbReference type="OrthoDB" id="9811611at2"/>
<gene>
    <name evidence="6" type="ORF">D5281_19420</name>
</gene>